<feature type="transmembrane region" description="Helical" evidence="1">
    <location>
        <begin position="5"/>
        <end position="20"/>
    </location>
</feature>
<reference evidence="2 3" key="1">
    <citation type="submission" date="2017-09" db="EMBL/GenBank/DDBJ databases">
        <title>Depth-based differentiation of microbial function through sediment-hosted aquifers and enrichment of novel symbionts in the deep terrestrial subsurface.</title>
        <authorList>
            <person name="Probst A.J."/>
            <person name="Ladd B."/>
            <person name="Jarett J.K."/>
            <person name="Geller-Mcgrath D.E."/>
            <person name="Sieber C.M."/>
            <person name="Emerson J.B."/>
            <person name="Anantharaman K."/>
            <person name="Thomas B.C."/>
            <person name="Malmstrom R."/>
            <person name="Stieglmeier M."/>
            <person name="Klingl A."/>
            <person name="Woyke T."/>
            <person name="Ryan C.M."/>
            <person name="Banfield J.F."/>
        </authorList>
    </citation>
    <scope>NUCLEOTIDE SEQUENCE [LARGE SCALE GENOMIC DNA]</scope>
    <source>
        <strain evidence="2">CG11_big_fil_rev_8_21_14_0_20_39_10</strain>
    </source>
</reference>
<dbReference type="AlphaFoldDB" id="A0A2M6K8S7"/>
<keyword evidence="1" id="KW-1133">Transmembrane helix</keyword>
<comment type="caution">
    <text evidence="2">The sequence shown here is derived from an EMBL/GenBank/DDBJ whole genome shotgun (WGS) entry which is preliminary data.</text>
</comment>
<name>A0A2M6K8S7_9BACT</name>
<sequence length="106" mass="12419">MLQQVLALIIIAYFLARLFWQKQKGQINANEFLFWLLFWLLATTAIIGLKWIDRLVSGLGFSGSGIDVLFYIAVVVLFYLIFKVRLRQEKQEKEITKIVRKIALKK</sequence>
<dbReference type="Proteomes" id="UP000230869">
    <property type="component" value="Unassembled WGS sequence"/>
</dbReference>
<dbReference type="Pfam" id="PF10066">
    <property type="entry name" value="DUF2304"/>
    <property type="match status" value="1"/>
</dbReference>
<dbReference type="EMBL" id="PCWW01000050">
    <property type="protein sequence ID" value="PIR13220.1"/>
    <property type="molecule type" value="Genomic_DNA"/>
</dbReference>
<accession>A0A2M6K8S7</accession>
<feature type="transmembrane region" description="Helical" evidence="1">
    <location>
        <begin position="32"/>
        <end position="52"/>
    </location>
</feature>
<gene>
    <name evidence="2" type="ORF">COV49_02905</name>
</gene>
<proteinExistence type="predicted"/>
<protein>
    <recommendedName>
        <fullName evidence="4">DUF2304 domain-containing protein</fullName>
    </recommendedName>
</protein>
<keyword evidence="1" id="KW-0812">Transmembrane</keyword>
<evidence type="ECO:0000256" key="1">
    <source>
        <dbReference type="SAM" id="Phobius"/>
    </source>
</evidence>
<evidence type="ECO:0000313" key="3">
    <source>
        <dbReference type="Proteomes" id="UP000230869"/>
    </source>
</evidence>
<feature type="transmembrane region" description="Helical" evidence="1">
    <location>
        <begin position="58"/>
        <end position="82"/>
    </location>
</feature>
<organism evidence="2 3">
    <name type="scientific">Candidatus Falkowbacteria bacterium CG11_big_fil_rev_8_21_14_0_20_39_10</name>
    <dbReference type="NCBI Taxonomy" id="1974570"/>
    <lineage>
        <taxon>Bacteria</taxon>
        <taxon>Candidatus Falkowiibacteriota</taxon>
    </lineage>
</organism>
<evidence type="ECO:0008006" key="4">
    <source>
        <dbReference type="Google" id="ProtNLM"/>
    </source>
</evidence>
<dbReference type="InterPro" id="IPR019277">
    <property type="entry name" value="DUF2304"/>
</dbReference>
<evidence type="ECO:0000313" key="2">
    <source>
        <dbReference type="EMBL" id="PIR13220.1"/>
    </source>
</evidence>
<keyword evidence="1" id="KW-0472">Membrane</keyword>